<keyword evidence="3" id="KW-1185">Reference proteome</keyword>
<comment type="caution">
    <text evidence="2">The sequence shown here is derived from an EMBL/GenBank/DDBJ whole genome shotgun (WGS) entry which is preliminary data.</text>
</comment>
<dbReference type="Proteomes" id="UP001595378">
    <property type="component" value="Unassembled WGS sequence"/>
</dbReference>
<evidence type="ECO:0000313" key="3">
    <source>
        <dbReference type="Proteomes" id="UP001595378"/>
    </source>
</evidence>
<organism evidence="2 3">
    <name type="scientific">Alteraurantiacibacter lauratis</name>
    <dbReference type="NCBI Taxonomy" id="2054627"/>
    <lineage>
        <taxon>Bacteria</taxon>
        <taxon>Pseudomonadati</taxon>
        <taxon>Pseudomonadota</taxon>
        <taxon>Alphaproteobacteria</taxon>
        <taxon>Sphingomonadales</taxon>
        <taxon>Erythrobacteraceae</taxon>
        <taxon>Alteraurantiacibacter</taxon>
    </lineage>
</organism>
<dbReference type="NCBIfam" id="TIGR01451">
    <property type="entry name" value="B_ant_repeat"/>
    <property type="match status" value="1"/>
</dbReference>
<feature type="chain" id="PRO_5046044763" description="DUF11 domain-containing protein" evidence="1">
    <location>
        <begin position="34"/>
        <end position="331"/>
    </location>
</feature>
<evidence type="ECO:0000313" key="2">
    <source>
        <dbReference type="EMBL" id="MFC3099405.1"/>
    </source>
</evidence>
<gene>
    <name evidence="2" type="ORF">ACFODK_00685</name>
</gene>
<accession>A0ABV7EDB5</accession>
<dbReference type="RefSeq" id="WP_336917390.1">
    <property type="nucleotide sequence ID" value="NZ_JBANRN010000001.1"/>
</dbReference>
<proteinExistence type="predicted"/>
<protein>
    <recommendedName>
        <fullName evidence="4">DUF11 domain-containing protein</fullName>
    </recommendedName>
</protein>
<sequence length="331" mass="32697">MNYAKPPIRRARFAPWLLTIAAATPFLATPAAARGITAGSLVENTATATFQQGASTTTVTSNTVVVRIDELLDVSVASLDGANVPITASGAVLRFQVENTGNGPEAFNLLVDAALAGDDFDPAVVAIVWDSNNNGIYEPGTDLLITPGGATPVMAPDALGTVFVVLEWTTPPADGDLAQVRLTATAATGSGPAGTVFAGEGEGGGDAVVGAQNATGNALGTVFSQTATVTLSKSATIADPFGGTEAVPGAVVTYQLTAAVNGSAPVSDLVVSDVIPTGTSYVAASLRLDGASLTDAAGDDAGTASPAGIAVDLGTVAAGASHVVTFQVAID</sequence>
<name>A0ABV7EDB5_9SPHN</name>
<reference evidence="3" key="1">
    <citation type="journal article" date="2019" name="Int. J. Syst. Evol. Microbiol.">
        <title>The Global Catalogue of Microorganisms (GCM) 10K type strain sequencing project: providing services to taxonomists for standard genome sequencing and annotation.</title>
        <authorList>
            <consortium name="The Broad Institute Genomics Platform"/>
            <consortium name="The Broad Institute Genome Sequencing Center for Infectious Disease"/>
            <person name="Wu L."/>
            <person name="Ma J."/>
        </authorList>
    </citation>
    <scope>NUCLEOTIDE SEQUENCE [LARGE SCALE GENOMIC DNA]</scope>
    <source>
        <strain evidence="3">KCTC 52606</strain>
    </source>
</reference>
<dbReference type="EMBL" id="JBHRSU010000001">
    <property type="protein sequence ID" value="MFC3099405.1"/>
    <property type="molecule type" value="Genomic_DNA"/>
</dbReference>
<dbReference type="Gene3D" id="2.60.40.740">
    <property type="match status" value="1"/>
</dbReference>
<evidence type="ECO:0000256" key="1">
    <source>
        <dbReference type="SAM" id="SignalP"/>
    </source>
</evidence>
<keyword evidence="1" id="KW-0732">Signal</keyword>
<dbReference type="InterPro" id="IPR047589">
    <property type="entry name" value="DUF11_rpt"/>
</dbReference>
<feature type="signal peptide" evidence="1">
    <location>
        <begin position="1"/>
        <end position="33"/>
    </location>
</feature>
<evidence type="ECO:0008006" key="4">
    <source>
        <dbReference type="Google" id="ProtNLM"/>
    </source>
</evidence>